<keyword evidence="8 13" id="KW-0798">TonB box</keyword>
<feature type="domain" description="TonB-dependent receptor plug" evidence="17">
    <location>
        <begin position="42"/>
        <end position="147"/>
    </location>
</feature>
<organism evidence="18 19">
    <name type="scientific">Pseudothauera lacus</name>
    <dbReference type="NCBI Taxonomy" id="2136175"/>
    <lineage>
        <taxon>Bacteria</taxon>
        <taxon>Pseudomonadati</taxon>
        <taxon>Pseudomonadota</taxon>
        <taxon>Betaproteobacteria</taxon>
        <taxon>Rhodocyclales</taxon>
        <taxon>Zoogloeaceae</taxon>
        <taxon>Pseudothauera</taxon>
    </lineage>
</organism>
<evidence type="ECO:0000256" key="12">
    <source>
        <dbReference type="PROSITE-ProRule" id="PRU01360"/>
    </source>
</evidence>
<evidence type="ECO:0000313" key="19">
    <source>
        <dbReference type="Proteomes" id="UP000241193"/>
    </source>
</evidence>
<dbReference type="GO" id="GO:0006811">
    <property type="term" value="P:monoatomic ion transport"/>
    <property type="evidence" value="ECO:0007669"/>
    <property type="project" value="UniProtKB-KW"/>
</dbReference>
<keyword evidence="9 12" id="KW-0472">Membrane</keyword>
<dbReference type="InterPro" id="IPR010916">
    <property type="entry name" value="TonB_box_CS"/>
</dbReference>
<evidence type="ECO:0000259" key="17">
    <source>
        <dbReference type="Pfam" id="PF07715"/>
    </source>
</evidence>
<dbReference type="PANTHER" id="PTHR30069:SF53">
    <property type="entry name" value="COLICIN I RECEPTOR-RELATED"/>
    <property type="match status" value="1"/>
</dbReference>
<comment type="caution">
    <text evidence="18">The sequence shown here is derived from an EMBL/GenBank/DDBJ whole genome shotgun (WGS) entry which is preliminary data.</text>
</comment>
<keyword evidence="11 12" id="KW-0998">Cell outer membrane</keyword>
<evidence type="ECO:0000256" key="4">
    <source>
        <dbReference type="ARBA" id="ARBA00022452"/>
    </source>
</evidence>
<dbReference type="Gene3D" id="2.40.170.20">
    <property type="entry name" value="TonB-dependent receptor, beta-barrel domain"/>
    <property type="match status" value="1"/>
</dbReference>
<proteinExistence type="inferred from homology"/>
<dbReference type="GO" id="GO:0009279">
    <property type="term" value="C:cell outer membrane"/>
    <property type="evidence" value="ECO:0007669"/>
    <property type="project" value="UniProtKB-SubCell"/>
</dbReference>
<evidence type="ECO:0000256" key="5">
    <source>
        <dbReference type="ARBA" id="ARBA00022692"/>
    </source>
</evidence>
<keyword evidence="7" id="KW-0406">Ion transport</keyword>
<evidence type="ECO:0000256" key="11">
    <source>
        <dbReference type="ARBA" id="ARBA00023237"/>
    </source>
</evidence>
<dbReference type="CDD" id="cd01347">
    <property type="entry name" value="ligand_gated_channel"/>
    <property type="match status" value="1"/>
</dbReference>
<dbReference type="SUPFAM" id="SSF56935">
    <property type="entry name" value="Porins"/>
    <property type="match status" value="1"/>
</dbReference>
<dbReference type="PROSITE" id="PS52016">
    <property type="entry name" value="TONB_DEPENDENT_REC_3"/>
    <property type="match status" value="1"/>
</dbReference>
<evidence type="ECO:0000256" key="14">
    <source>
        <dbReference type="RuleBase" id="RU003357"/>
    </source>
</evidence>
<comment type="subcellular location">
    <subcellularLocation>
        <location evidence="1 12">Cell outer membrane</location>
        <topology evidence="1 12">Multi-pass membrane protein</topology>
    </subcellularLocation>
</comment>
<evidence type="ECO:0000256" key="7">
    <source>
        <dbReference type="ARBA" id="ARBA00023065"/>
    </source>
</evidence>
<dbReference type="Pfam" id="PF07715">
    <property type="entry name" value="Plug"/>
    <property type="match status" value="1"/>
</dbReference>
<dbReference type="InterPro" id="IPR000531">
    <property type="entry name" value="Beta-barrel_TonB"/>
</dbReference>
<name>A0A2T4IGF9_9RHOO</name>
<reference evidence="18 19" key="2">
    <citation type="submission" date="2018-04" db="EMBL/GenBank/DDBJ databases">
        <title>Thauera lacus sp. nov., isolated from an saline lake in Inner Mongolia, China.</title>
        <authorList>
            <person name="Liang Q.-Y."/>
        </authorList>
    </citation>
    <scope>NUCLEOTIDE SEQUENCE [LARGE SCALE GENOMIC DNA]</scope>
    <source>
        <strain evidence="18 19">D20</strain>
    </source>
</reference>
<evidence type="ECO:0000256" key="3">
    <source>
        <dbReference type="ARBA" id="ARBA00022448"/>
    </source>
</evidence>
<dbReference type="Proteomes" id="UP000241193">
    <property type="component" value="Unassembled WGS sequence"/>
</dbReference>
<dbReference type="InterPro" id="IPR012910">
    <property type="entry name" value="Plug_dom"/>
</dbReference>
<evidence type="ECO:0000256" key="10">
    <source>
        <dbReference type="ARBA" id="ARBA00023170"/>
    </source>
</evidence>
<evidence type="ECO:0000256" key="1">
    <source>
        <dbReference type="ARBA" id="ARBA00004571"/>
    </source>
</evidence>
<dbReference type="InterPro" id="IPR039426">
    <property type="entry name" value="TonB-dep_rcpt-like"/>
</dbReference>
<keyword evidence="4 12" id="KW-1134">Transmembrane beta strand</keyword>
<accession>A0A2T4IGF9</accession>
<comment type="similarity">
    <text evidence="2 12 14">Belongs to the TonB-dependent receptor family.</text>
</comment>
<dbReference type="InterPro" id="IPR037066">
    <property type="entry name" value="Plug_dom_sf"/>
</dbReference>
<dbReference type="Gene3D" id="2.170.130.10">
    <property type="entry name" value="TonB-dependent receptor, plug domain"/>
    <property type="match status" value="1"/>
</dbReference>
<evidence type="ECO:0000256" key="9">
    <source>
        <dbReference type="ARBA" id="ARBA00023136"/>
    </source>
</evidence>
<keyword evidence="10 18" id="KW-0675">Receptor</keyword>
<evidence type="ECO:0000256" key="8">
    <source>
        <dbReference type="ARBA" id="ARBA00023077"/>
    </source>
</evidence>
<dbReference type="InterPro" id="IPR036942">
    <property type="entry name" value="Beta-barrel_TonB_sf"/>
</dbReference>
<protein>
    <submittedName>
        <fullName evidence="18">TonB-dependent receptor</fullName>
    </submittedName>
</protein>
<feature type="short sequence motif" description="TonB box" evidence="13">
    <location>
        <begin position="29"/>
        <end position="35"/>
    </location>
</feature>
<keyword evidence="3 12" id="KW-0813">Transport</keyword>
<feature type="domain" description="TonB-dependent receptor-like beta-barrel" evidence="16">
    <location>
        <begin position="173"/>
        <end position="572"/>
    </location>
</feature>
<evidence type="ECO:0000256" key="2">
    <source>
        <dbReference type="ARBA" id="ARBA00009810"/>
    </source>
</evidence>
<dbReference type="EMBL" id="PZKC01000005">
    <property type="protein sequence ID" value="PTD96860.1"/>
    <property type="molecule type" value="Genomic_DNA"/>
</dbReference>
<sequence>MRIRAAALAVAAAFPCSAALASTDAVGETIVVTATRQQQRADEVLASVEVIDREQIERAGHSTLIDVLRTVPGLRVASNGGAGSNASLFIRGTESRHVLLLVDGMRLGSATSGQATMEAIPLAMIERIEILRGPASALYGSEAIGGVVQVFTRKGSAGFKPELFAGYGSEDTRQLNASFSGGVDRLRYNLSLGEDRTRGYDARSRGVHDPDRDGFRNRFVSAGAALGLRQRDEVGFNLYRSEGRNWYDTNLTYNSYLDKRLDSFGVYAINELAEGWRSTVRAGRSRDRLDNRATAAAPSEFYTTQTQFSWQHDIDLPVGRLMAAYDYNKAEVDGTTAYVVDRRTVKAWLLGWSARLGAHDLQINVRRDDNSQFGAKTTGLLAWGYSFSPEWSVRASVASAFNAPTFNQLYFPNTGFGGGNAALKPEEALNREVGVRWDSGVHAVEATYYDNKVRDLISGWPPVNVDEARLRGVELGYRVSLGRLAVHLGADWLDARNEATDRRLVRRAGKAGFLRLDYSAGAWAYGVDINGQGHRYENAANTQRMGGFGLVDAYVHYRIDPDWRVELRANNIFDKHYELARGYATPGASYFVGVRYAPR</sequence>
<feature type="signal peptide" evidence="15">
    <location>
        <begin position="1"/>
        <end position="21"/>
    </location>
</feature>
<evidence type="ECO:0000313" key="18">
    <source>
        <dbReference type="EMBL" id="PTD96860.1"/>
    </source>
</evidence>
<evidence type="ECO:0000256" key="15">
    <source>
        <dbReference type="SAM" id="SignalP"/>
    </source>
</evidence>
<dbReference type="Pfam" id="PF00593">
    <property type="entry name" value="TonB_dep_Rec_b-barrel"/>
    <property type="match status" value="1"/>
</dbReference>
<gene>
    <name evidence="18" type="ORF">C8261_07645</name>
</gene>
<keyword evidence="6 15" id="KW-0732">Signal</keyword>
<dbReference type="GO" id="GO:0015889">
    <property type="term" value="P:cobalamin transport"/>
    <property type="evidence" value="ECO:0007669"/>
    <property type="project" value="TreeGrafter"/>
</dbReference>
<reference evidence="18 19" key="1">
    <citation type="submission" date="2018-03" db="EMBL/GenBank/DDBJ databases">
        <authorList>
            <person name="Keele B.F."/>
        </authorList>
    </citation>
    <scope>NUCLEOTIDE SEQUENCE [LARGE SCALE GENOMIC DNA]</scope>
    <source>
        <strain evidence="18 19">D20</strain>
    </source>
</reference>
<dbReference type="PANTHER" id="PTHR30069">
    <property type="entry name" value="TONB-DEPENDENT OUTER MEMBRANE RECEPTOR"/>
    <property type="match status" value="1"/>
</dbReference>
<dbReference type="OrthoDB" id="183532at2"/>
<feature type="chain" id="PRO_5015656064" evidence="15">
    <location>
        <begin position="22"/>
        <end position="599"/>
    </location>
</feature>
<evidence type="ECO:0000259" key="16">
    <source>
        <dbReference type="Pfam" id="PF00593"/>
    </source>
</evidence>
<keyword evidence="19" id="KW-1185">Reference proteome</keyword>
<keyword evidence="5 12" id="KW-0812">Transmembrane</keyword>
<evidence type="ECO:0000256" key="6">
    <source>
        <dbReference type="ARBA" id="ARBA00022729"/>
    </source>
</evidence>
<dbReference type="AlphaFoldDB" id="A0A2T4IGF9"/>
<dbReference type="PROSITE" id="PS00430">
    <property type="entry name" value="TONB_DEPENDENT_REC_1"/>
    <property type="match status" value="1"/>
</dbReference>
<evidence type="ECO:0000256" key="13">
    <source>
        <dbReference type="PROSITE-ProRule" id="PRU10143"/>
    </source>
</evidence>